<evidence type="ECO:0000313" key="3">
    <source>
        <dbReference type="Proteomes" id="UP001314170"/>
    </source>
</evidence>
<protein>
    <submittedName>
        <fullName evidence="2">Uncharacterized protein</fullName>
    </submittedName>
</protein>
<evidence type="ECO:0000313" key="2">
    <source>
        <dbReference type="EMBL" id="CAK7325111.1"/>
    </source>
</evidence>
<dbReference type="EMBL" id="CAWUPB010000850">
    <property type="protein sequence ID" value="CAK7325111.1"/>
    <property type="molecule type" value="Genomic_DNA"/>
</dbReference>
<feature type="region of interest" description="Disordered" evidence="1">
    <location>
        <begin position="1"/>
        <end position="25"/>
    </location>
</feature>
<dbReference type="Proteomes" id="UP001314170">
    <property type="component" value="Unassembled WGS sequence"/>
</dbReference>
<reference evidence="2 3" key="1">
    <citation type="submission" date="2024-01" db="EMBL/GenBank/DDBJ databases">
        <authorList>
            <person name="Waweru B."/>
        </authorList>
    </citation>
    <scope>NUCLEOTIDE SEQUENCE [LARGE SCALE GENOMIC DNA]</scope>
</reference>
<feature type="compositionally biased region" description="Low complexity" evidence="1">
    <location>
        <begin position="1"/>
        <end position="13"/>
    </location>
</feature>
<sequence length="107" mass="12013">MAAAAVYEGAEVGFGRDPGADSQDENHMLRPIFKRMGQKYTYGLAVVVLSLRVDFVHSEAYKVLGGINLKINQVRNVDITVLFWVLLLYELQIIAFCKVEVGFQIFS</sequence>
<gene>
    <name evidence="2" type="ORF">DCAF_LOCUS2783</name>
</gene>
<accession>A0AAV1QUI4</accession>
<dbReference type="AlphaFoldDB" id="A0AAV1QUI4"/>
<comment type="caution">
    <text evidence="2">The sequence shown here is derived from an EMBL/GenBank/DDBJ whole genome shotgun (WGS) entry which is preliminary data.</text>
</comment>
<evidence type="ECO:0000256" key="1">
    <source>
        <dbReference type="SAM" id="MobiDB-lite"/>
    </source>
</evidence>
<name>A0AAV1QUI4_9ROSI</name>
<proteinExistence type="predicted"/>
<keyword evidence="3" id="KW-1185">Reference proteome</keyword>
<organism evidence="2 3">
    <name type="scientific">Dovyalis caffra</name>
    <dbReference type="NCBI Taxonomy" id="77055"/>
    <lineage>
        <taxon>Eukaryota</taxon>
        <taxon>Viridiplantae</taxon>
        <taxon>Streptophyta</taxon>
        <taxon>Embryophyta</taxon>
        <taxon>Tracheophyta</taxon>
        <taxon>Spermatophyta</taxon>
        <taxon>Magnoliopsida</taxon>
        <taxon>eudicotyledons</taxon>
        <taxon>Gunneridae</taxon>
        <taxon>Pentapetalae</taxon>
        <taxon>rosids</taxon>
        <taxon>fabids</taxon>
        <taxon>Malpighiales</taxon>
        <taxon>Salicaceae</taxon>
        <taxon>Flacourtieae</taxon>
        <taxon>Dovyalis</taxon>
    </lineage>
</organism>